<dbReference type="InterPro" id="IPR051091">
    <property type="entry name" value="O-Glucosyltr/Glycosyltrsf_90"/>
</dbReference>
<dbReference type="AlphaFoldDB" id="A0AAD8YMG8"/>
<dbReference type="GO" id="GO:0016780">
    <property type="term" value="F:phosphotransferase activity, for other substituted phosphate groups"/>
    <property type="evidence" value="ECO:0007669"/>
    <property type="project" value="InterPro"/>
</dbReference>
<dbReference type="SMART" id="SM00672">
    <property type="entry name" value="CAP10"/>
    <property type="match status" value="1"/>
</dbReference>
<evidence type="ECO:0000313" key="5">
    <source>
        <dbReference type="EMBL" id="KAK1747967.1"/>
    </source>
</evidence>
<dbReference type="Pfam" id="PF01066">
    <property type="entry name" value="CDP-OH_P_transf"/>
    <property type="match status" value="1"/>
</dbReference>
<dbReference type="Proteomes" id="UP001224775">
    <property type="component" value="Unassembled WGS sequence"/>
</dbReference>
<evidence type="ECO:0000256" key="2">
    <source>
        <dbReference type="ARBA" id="ARBA00022679"/>
    </source>
</evidence>
<evidence type="ECO:0000256" key="3">
    <source>
        <dbReference type="SAM" id="MobiDB-lite"/>
    </source>
</evidence>
<sequence length="1134" mass="128993">MEEFEERVISEASVSISTKSRSRRRAAAKLTLLILPLLFGLQTVLQRWMNADAFQTSNTSSTLQKQNNRTFFISQPSHHLLNTASYAVSKDKRKEYARWHSTVRNLSQMNLKQPNWKPQVDWKNHPRDRSERFPSAAERVQYYMGKWYNTTVPMYGKEFERATFLQRKTTREYGPFANILVNLYNLDKLELYNCFKNKKELHVMSPYCRDYIDIAILHEGGTANVIHNIGDGLPTYLPDELKKYPMFAKVRPNCSNETCQKGKIESILLPLNRKRHFGVASIIPENDISWDEKIAKAVWRGKFGKTHDTIKDTNDIKFALVSRHINSTAVDAKFSKHTKGAPPHMIGSYMDVKEQLKYKYIISIEGNDVSSGLKWMLFSNSVVLMPKPTWESWAMEGMLEEFVHYIPIERDGSNVEEMIQWAEEYPEKTRMISERSTLFIYDLLFHPQANNDEQNIMISIMERFENNFGNSELNSKHPLVVNWKNHPIDRERRFPSVEERVKYIMKDWYHNTSSIHIEPKSTRVTRLIKNNISTDDLFIASGQQLSFCSMSNSSYSDKIRQFCQESLPEYDDRVTADLKSNSFARLKGDHLRLAPISSWRTGSVGLKESKRVLLNDATKILYFGEDPCKTAEVPFFTSSRRSISCKGNGILWPFGFDSAALKVVKSGRVEEMDIDFEQKKPDPYLITGDAFSKTSGMDEILSNRYLVKAEKDPASTGDLVVMMLSKSVVLMSEELQTTSWLMESYLKPHLHFVPVDFADQADLERKMKWCEENLDEVRKISERATLFVHDLLFHRKAERDDEEVRFRVMERYAMLYGGNQYSEFLKSSYPIHLCYTTTVRRMFTSSCALLDSRLARKDSNDTKDTESPIANQTNDENKNNTTTTAASAMNQRAAGAILTQLTTVPNILTLSRIAATPYLSYLLITHHHTKQTSNDLVAGIDTSSATATAAETIATHMDPSSIPLYALSLFLFMGFTDFLDGYIARKFPSTSTVLGTYLDPFADKVFISALSLTLWYTETLPGALVGLWIARDVGIVFSVYYLVKQETLKKIGSGNTYAVMDPQNTPLKVEASLLSKINTSLQIGLIALGIAGEVPAVNIDGDLLTSLCWITAGTTVGSTIGYFGGSAFRKSGNK</sequence>
<evidence type="ECO:0000259" key="4">
    <source>
        <dbReference type="SMART" id="SM00672"/>
    </source>
</evidence>
<feature type="domain" description="Glycosyl transferase CAP10" evidence="4">
    <location>
        <begin position="236"/>
        <end position="465"/>
    </location>
</feature>
<keyword evidence="6" id="KW-1185">Reference proteome</keyword>
<keyword evidence="2 5" id="KW-0808">Transferase</keyword>
<feature type="compositionally biased region" description="Low complexity" evidence="3">
    <location>
        <begin position="870"/>
        <end position="881"/>
    </location>
</feature>
<feature type="region of interest" description="Disordered" evidence="3">
    <location>
        <begin position="857"/>
        <end position="881"/>
    </location>
</feature>
<accession>A0AAD8YMG8</accession>
<dbReference type="InterPro" id="IPR043130">
    <property type="entry name" value="CDP-OH_PTrfase_TM_dom"/>
</dbReference>
<name>A0AAD8YMG8_9STRA</name>
<comment type="caution">
    <text evidence="5">The sequence shown here is derived from an EMBL/GenBank/DDBJ whole genome shotgun (WGS) entry which is preliminary data.</text>
</comment>
<feature type="compositionally biased region" description="Basic and acidic residues" evidence="3">
    <location>
        <begin position="857"/>
        <end position="866"/>
    </location>
</feature>
<dbReference type="InterPro" id="IPR006598">
    <property type="entry name" value="CAP10"/>
</dbReference>
<comment type="similarity">
    <text evidence="1">Belongs to the glycosyltransferase 90 family.</text>
</comment>
<dbReference type="Pfam" id="PF05686">
    <property type="entry name" value="Glyco_transf_90"/>
    <property type="match status" value="2"/>
</dbReference>
<proteinExistence type="inferred from homology"/>
<gene>
    <name evidence="5" type="ORF">QTG54_001930</name>
</gene>
<protein>
    <submittedName>
        <fullName evidence="5">CDP-alcohol phosphatidyltransferase</fullName>
        <ecNumber evidence="5">2.7.8.-</ecNumber>
    </submittedName>
</protein>
<dbReference type="GO" id="GO:0008654">
    <property type="term" value="P:phospholipid biosynthetic process"/>
    <property type="evidence" value="ECO:0007669"/>
    <property type="project" value="InterPro"/>
</dbReference>
<dbReference type="EC" id="2.7.8.-" evidence="5"/>
<evidence type="ECO:0000313" key="6">
    <source>
        <dbReference type="Proteomes" id="UP001224775"/>
    </source>
</evidence>
<dbReference type="EMBL" id="JATAAI010000002">
    <property type="protein sequence ID" value="KAK1747967.1"/>
    <property type="molecule type" value="Genomic_DNA"/>
</dbReference>
<dbReference type="InterPro" id="IPR000462">
    <property type="entry name" value="CDP-OH_P_trans"/>
</dbReference>
<evidence type="ECO:0000256" key="1">
    <source>
        <dbReference type="ARBA" id="ARBA00010118"/>
    </source>
</evidence>
<dbReference type="GO" id="GO:0016020">
    <property type="term" value="C:membrane"/>
    <property type="evidence" value="ECO:0007669"/>
    <property type="project" value="InterPro"/>
</dbReference>
<organism evidence="5 6">
    <name type="scientific">Skeletonema marinoi</name>
    <dbReference type="NCBI Taxonomy" id="267567"/>
    <lineage>
        <taxon>Eukaryota</taxon>
        <taxon>Sar</taxon>
        <taxon>Stramenopiles</taxon>
        <taxon>Ochrophyta</taxon>
        <taxon>Bacillariophyta</taxon>
        <taxon>Coscinodiscophyceae</taxon>
        <taxon>Thalassiosirophycidae</taxon>
        <taxon>Thalassiosirales</taxon>
        <taxon>Skeletonemataceae</taxon>
        <taxon>Skeletonema</taxon>
        <taxon>Skeletonema marinoi-dohrnii complex</taxon>
    </lineage>
</organism>
<dbReference type="PANTHER" id="PTHR12203">
    <property type="entry name" value="KDEL LYS-ASP-GLU-LEU CONTAINING - RELATED"/>
    <property type="match status" value="1"/>
</dbReference>
<dbReference type="PANTHER" id="PTHR12203:SF35">
    <property type="entry name" value="PROTEIN O-GLUCOSYLTRANSFERASE 1"/>
    <property type="match status" value="1"/>
</dbReference>
<dbReference type="Gene3D" id="1.20.120.1760">
    <property type="match status" value="1"/>
</dbReference>
<reference evidence="5" key="1">
    <citation type="submission" date="2023-06" db="EMBL/GenBank/DDBJ databases">
        <title>Survivors Of The Sea: Transcriptome response of Skeletonema marinoi to long-term dormancy.</title>
        <authorList>
            <person name="Pinder M.I.M."/>
            <person name="Kourtchenko O."/>
            <person name="Robertson E.K."/>
            <person name="Larsson T."/>
            <person name="Maumus F."/>
            <person name="Osuna-Cruz C.M."/>
            <person name="Vancaester E."/>
            <person name="Stenow R."/>
            <person name="Vandepoele K."/>
            <person name="Ploug H."/>
            <person name="Bruchert V."/>
            <person name="Godhe A."/>
            <person name="Topel M."/>
        </authorList>
    </citation>
    <scope>NUCLEOTIDE SEQUENCE</scope>
    <source>
        <strain evidence="5">R05AC</strain>
    </source>
</reference>